<dbReference type="InterPro" id="IPR053832">
    <property type="entry name" value="DUF6924"/>
</dbReference>
<evidence type="ECO:0000313" key="2">
    <source>
        <dbReference type="EMBL" id="MPN18579.1"/>
    </source>
</evidence>
<gene>
    <name evidence="2" type="ORF">SDC9_165939</name>
</gene>
<name>A0A645FY77_9ZZZZ</name>
<proteinExistence type="predicted"/>
<reference evidence="2" key="1">
    <citation type="submission" date="2019-08" db="EMBL/GenBank/DDBJ databases">
        <authorList>
            <person name="Kucharzyk K."/>
            <person name="Murdoch R.W."/>
            <person name="Higgins S."/>
            <person name="Loffler F."/>
        </authorList>
    </citation>
    <scope>NUCLEOTIDE SEQUENCE</scope>
</reference>
<dbReference type="Pfam" id="PF21962">
    <property type="entry name" value="DUF6924"/>
    <property type="match status" value="1"/>
</dbReference>
<comment type="caution">
    <text evidence="2">The sequence shown here is derived from an EMBL/GenBank/DDBJ whole genome shotgun (WGS) entry which is preliminary data.</text>
</comment>
<feature type="domain" description="DUF6924" evidence="1">
    <location>
        <begin position="9"/>
        <end position="133"/>
    </location>
</feature>
<protein>
    <recommendedName>
        <fullName evidence="1">DUF6924 domain-containing protein</fullName>
    </recommendedName>
</protein>
<evidence type="ECO:0000259" key="1">
    <source>
        <dbReference type="Pfam" id="PF21962"/>
    </source>
</evidence>
<dbReference type="AlphaFoldDB" id="A0A645FY77"/>
<sequence length="137" mass="14856">MNIPSSENALLIRTDFANESAWQKLKAAASEPEDPFIFTMEVVDDPANSGATTEQVVTALPEDYPHTFIVIADSAAVSQPDYPLLVVDLSEERNRPFRAIATQVASIDNNLSIANMGFEEFAGCVDESGVFRGMPGM</sequence>
<organism evidence="2">
    <name type="scientific">bioreactor metagenome</name>
    <dbReference type="NCBI Taxonomy" id="1076179"/>
    <lineage>
        <taxon>unclassified sequences</taxon>
        <taxon>metagenomes</taxon>
        <taxon>ecological metagenomes</taxon>
    </lineage>
</organism>
<accession>A0A645FY77</accession>
<dbReference type="EMBL" id="VSSQ01065941">
    <property type="protein sequence ID" value="MPN18579.1"/>
    <property type="molecule type" value="Genomic_DNA"/>
</dbReference>